<proteinExistence type="predicted"/>
<name>A0AAW2L5Q8_9LAMI</name>
<evidence type="ECO:0008006" key="2">
    <source>
        <dbReference type="Google" id="ProtNLM"/>
    </source>
</evidence>
<dbReference type="PANTHER" id="PTHR33116">
    <property type="entry name" value="REVERSE TRANSCRIPTASE ZINC-BINDING DOMAIN-CONTAINING PROTEIN-RELATED-RELATED"/>
    <property type="match status" value="1"/>
</dbReference>
<accession>A0AAW2L5Q8</accession>
<gene>
    <name evidence="1" type="ORF">Sangu_2235800</name>
</gene>
<protein>
    <recommendedName>
        <fullName evidence="2">Reverse transcriptase domain-containing protein</fullName>
    </recommendedName>
</protein>
<evidence type="ECO:0000313" key="1">
    <source>
        <dbReference type="EMBL" id="KAL0313914.1"/>
    </source>
</evidence>
<reference evidence="1" key="2">
    <citation type="journal article" date="2024" name="Plant">
        <title>Genomic evolution and insights into agronomic trait innovations of Sesamum species.</title>
        <authorList>
            <person name="Miao H."/>
            <person name="Wang L."/>
            <person name="Qu L."/>
            <person name="Liu H."/>
            <person name="Sun Y."/>
            <person name="Le M."/>
            <person name="Wang Q."/>
            <person name="Wei S."/>
            <person name="Zheng Y."/>
            <person name="Lin W."/>
            <person name="Duan Y."/>
            <person name="Cao H."/>
            <person name="Xiong S."/>
            <person name="Wang X."/>
            <person name="Wei L."/>
            <person name="Li C."/>
            <person name="Ma Q."/>
            <person name="Ju M."/>
            <person name="Zhao R."/>
            <person name="Li G."/>
            <person name="Mu C."/>
            <person name="Tian Q."/>
            <person name="Mei H."/>
            <person name="Zhang T."/>
            <person name="Gao T."/>
            <person name="Zhang H."/>
        </authorList>
    </citation>
    <scope>NUCLEOTIDE SEQUENCE</scope>
    <source>
        <strain evidence="1">G01</strain>
    </source>
</reference>
<dbReference type="AlphaFoldDB" id="A0AAW2L5Q8"/>
<dbReference type="PANTHER" id="PTHR33116:SF78">
    <property type="entry name" value="OS12G0587133 PROTEIN"/>
    <property type="match status" value="1"/>
</dbReference>
<reference evidence="1" key="1">
    <citation type="submission" date="2020-06" db="EMBL/GenBank/DDBJ databases">
        <authorList>
            <person name="Li T."/>
            <person name="Hu X."/>
            <person name="Zhang T."/>
            <person name="Song X."/>
            <person name="Zhang H."/>
            <person name="Dai N."/>
            <person name="Sheng W."/>
            <person name="Hou X."/>
            <person name="Wei L."/>
        </authorList>
    </citation>
    <scope>NUCLEOTIDE SEQUENCE</scope>
    <source>
        <strain evidence="1">G01</strain>
        <tissue evidence="1">Leaf</tissue>
    </source>
</reference>
<comment type="caution">
    <text evidence="1">The sequence shown here is derived from an EMBL/GenBank/DDBJ whole genome shotgun (WGS) entry which is preliminary data.</text>
</comment>
<sequence>MEDIKLVIFDIAEYKSLGRNGYSSSFYKAAWPVIGEEVTKAIMEFFSTGLLLRQLNATLLALIPKRIKEVLDKIITLSRNAFVPGRLIANNILLAHELCMGYNQKHLPRRCALNVDLRKAYDMLCFADDLLLLCEANEQSISLFKRGLEMFASRVGLHVSPTKSHLILSKSVQHNRDKVLGVLGFQEPHLPVLYLGFPLISSRLSLSDCKPLLSKIGSCIRGWGGLQLSFAARVQLITSVLMSFNIYWAMASILPKGVIREIEQRLRSFLWKGASGDRYPKVAWNQVCQLIEEGGQGIRDILAVNLALMSRHLWRITQGNSDSIWVNWIYHVQLQGKSIWTVNDRTGSCGWRKLLQLLQVLHPWVVYQVGMVSPSYSGMIFGIALGPLILQFSRGPQLTATMGKAKLQEVISNGKWNWPLIPNTECLDYYIFSRYDSLRG</sequence>
<dbReference type="EMBL" id="JACGWK010000015">
    <property type="protein sequence ID" value="KAL0313914.1"/>
    <property type="molecule type" value="Genomic_DNA"/>
</dbReference>
<organism evidence="1">
    <name type="scientific">Sesamum angustifolium</name>
    <dbReference type="NCBI Taxonomy" id="2727405"/>
    <lineage>
        <taxon>Eukaryota</taxon>
        <taxon>Viridiplantae</taxon>
        <taxon>Streptophyta</taxon>
        <taxon>Embryophyta</taxon>
        <taxon>Tracheophyta</taxon>
        <taxon>Spermatophyta</taxon>
        <taxon>Magnoliopsida</taxon>
        <taxon>eudicotyledons</taxon>
        <taxon>Gunneridae</taxon>
        <taxon>Pentapetalae</taxon>
        <taxon>asterids</taxon>
        <taxon>lamiids</taxon>
        <taxon>Lamiales</taxon>
        <taxon>Pedaliaceae</taxon>
        <taxon>Sesamum</taxon>
    </lineage>
</organism>